<name>A0A178JE26_9VIBR</name>
<evidence type="ECO:0008006" key="5">
    <source>
        <dbReference type="Google" id="ProtNLM"/>
    </source>
</evidence>
<dbReference type="EMBL" id="LUAX01000001">
    <property type="protein sequence ID" value="OAN00424.1"/>
    <property type="molecule type" value="Genomic_DNA"/>
</dbReference>
<dbReference type="GeneID" id="78074976"/>
<dbReference type="EMBL" id="JAPFIT010000026">
    <property type="protein sequence ID" value="MDC5742582.1"/>
    <property type="molecule type" value="Genomic_DNA"/>
</dbReference>
<dbReference type="OrthoDB" id="5997453at2"/>
<gene>
    <name evidence="2" type="ORF">AZ468_04665</name>
    <name evidence="1" type="ORF">OPW20_21190</name>
</gene>
<organism evidence="2 3">
    <name type="scientific">Vibrio europaeus</name>
    <dbReference type="NCBI Taxonomy" id="300876"/>
    <lineage>
        <taxon>Bacteria</taxon>
        <taxon>Pseudomonadati</taxon>
        <taxon>Pseudomonadota</taxon>
        <taxon>Gammaproteobacteria</taxon>
        <taxon>Vibrionales</taxon>
        <taxon>Vibrionaceae</taxon>
        <taxon>Vibrio</taxon>
        <taxon>Vibrio oreintalis group</taxon>
    </lineage>
</organism>
<evidence type="ECO:0000313" key="4">
    <source>
        <dbReference type="Proteomes" id="UP001150001"/>
    </source>
</evidence>
<reference evidence="1" key="2">
    <citation type="submission" date="2022-11" db="EMBL/GenBank/DDBJ databases">
        <title>Role of the vibriolysin VemA secreted by the emergent pathogen Vibrio europaeus in the colonization of Manila clam mucus.</title>
        <authorList>
            <person name="Martinez C."/>
            <person name="Rodriguez S."/>
            <person name="Vences A."/>
            <person name="Barja J.L."/>
            <person name="Toranzo A.E."/>
            <person name="Dubert J."/>
        </authorList>
    </citation>
    <scope>NUCLEOTIDE SEQUENCE</scope>
    <source>
        <strain evidence="1">3454</strain>
    </source>
</reference>
<dbReference type="RefSeq" id="WP_069666351.1">
    <property type="nucleotide sequence ID" value="NZ_JAPFIM010000026.1"/>
</dbReference>
<protein>
    <recommendedName>
        <fullName evidence="5">HEPN domain-containing protein</fullName>
    </recommendedName>
</protein>
<evidence type="ECO:0000313" key="3">
    <source>
        <dbReference type="Proteomes" id="UP000094761"/>
    </source>
</evidence>
<dbReference type="Gene3D" id="1.20.120.330">
    <property type="entry name" value="Nucleotidyltransferases domain 2"/>
    <property type="match status" value="1"/>
</dbReference>
<evidence type="ECO:0000313" key="2">
    <source>
        <dbReference type="EMBL" id="OAN00424.1"/>
    </source>
</evidence>
<accession>A0A178JE26</accession>
<sequence>MLLEFDRFLEMIEDIDSSLVAEQMDIAARPMHATIKIINLLGIDAPLAGFSVEPASLPITANNISSHVNSWYQGLYEDRLKVDFSMAKIPFMIRGEVFDVKVPLTYGQHLVVTSKDAMTGGNILNTLDMVQNLPAPLRARFTPKEENELQAYFITAHKVVVKMSRFKGNDFVDTALKDSFVSCENLTIRPKSPDLSSWHSAQFAEKVMKFYISQHSGNVKFTHKFKDLLKQTKKLGYQPDSRIDWALLSSVTPSARYETGKVDAATALSINIEAWRVAFDIMHQVKA</sequence>
<dbReference type="Proteomes" id="UP001150001">
    <property type="component" value="Unassembled WGS sequence"/>
</dbReference>
<reference evidence="2 3" key="1">
    <citation type="submission" date="2016-03" db="EMBL/GenBank/DDBJ databases">
        <title>Draft genome sequence of the Vibrio tubiashii subs. europaeus.</title>
        <authorList>
            <person name="Spinard E."/>
            <person name="Dubert J."/>
            <person name="Nelson D.R."/>
            <person name="Barja J.L."/>
        </authorList>
    </citation>
    <scope>NUCLEOTIDE SEQUENCE [LARGE SCALE GENOMIC DNA]</scope>
    <source>
        <strain evidence="3">PP-638</strain>
        <strain evidence="2">PP2-638</strain>
    </source>
</reference>
<comment type="caution">
    <text evidence="2">The sequence shown here is derived from an EMBL/GenBank/DDBJ whole genome shotgun (WGS) entry which is preliminary data.</text>
</comment>
<keyword evidence="4" id="KW-1185">Reference proteome</keyword>
<evidence type="ECO:0000313" key="1">
    <source>
        <dbReference type="EMBL" id="MDC5742582.1"/>
    </source>
</evidence>
<dbReference type="AlphaFoldDB" id="A0A178JE26"/>
<proteinExistence type="predicted"/>
<dbReference type="Proteomes" id="UP000094761">
    <property type="component" value="Unassembled WGS sequence"/>
</dbReference>